<dbReference type="Gene3D" id="1.50.40.10">
    <property type="entry name" value="Mitochondrial carrier domain"/>
    <property type="match status" value="1"/>
</dbReference>
<evidence type="ECO:0000256" key="3">
    <source>
        <dbReference type="ARBA" id="ARBA00022448"/>
    </source>
</evidence>
<evidence type="ECO:0000313" key="11">
    <source>
        <dbReference type="Proteomes" id="UP001530293"/>
    </source>
</evidence>
<gene>
    <name evidence="10" type="ORF">ACHAWU_005601</name>
</gene>
<proteinExistence type="inferred from homology"/>
<comment type="subcellular location">
    <subcellularLocation>
        <location evidence="1">Membrane</location>
        <topology evidence="1">Multi-pass membrane protein</topology>
    </subcellularLocation>
</comment>
<name>A0ABD3N9V6_9STRA</name>
<evidence type="ECO:0000256" key="4">
    <source>
        <dbReference type="ARBA" id="ARBA00022692"/>
    </source>
</evidence>
<keyword evidence="11" id="KW-1185">Reference proteome</keyword>
<evidence type="ECO:0000256" key="8">
    <source>
        <dbReference type="PROSITE-ProRule" id="PRU00282"/>
    </source>
</evidence>
<evidence type="ECO:0000256" key="5">
    <source>
        <dbReference type="ARBA" id="ARBA00022737"/>
    </source>
</evidence>
<dbReference type="InterPro" id="IPR023395">
    <property type="entry name" value="MCP_dom_sf"/>
</dbReference>
<keyword evidence="4 8" id="KW-0812">Transmembrane</keyword>
<evidence type="ECO:0000256" key="1">
    <source>
        <dbReference type="ARBA" id="ARBA00004141"/>
    </source>
</evidence>
<dbReference type="PRINTS" id="PR00926">
    <property type="entry name" value="MITOCARRIER"/>
</dbReference>
<reference evidence="10 11" key="1">
    <citation type="submission" date="2024-10" db="EMBL/GenBank/DDBJ databases">
        <title>Updated reference genomes for cyclostephanoid diatoms.</title>
        <authorList>
            <person name="Roberts W.R."/>
            <person name="Alverson A.J."/>
        </authorList>
    </citation>
    <scope>NUCLEOTIDE SEQUENCE [LARGE SCALE GENOMIC DNA]</scope>
    <source>
        <strain evidence="10 11">AJA232-27</strain>
    </source>
</reference>
<organism evidence="10 11">
    <name type="scientific">Discostella pseudostelligera</name>
    <dbReference type="NCBI Taxonomy" id="259834"/>
    <lineage>
        <taxon>Eukaryota</taxon>
        <taxon>Sar</taxon>
        <taxon>Stramenopiles</taxon>
        <taxon>Ochrophyta</taxon>
        <taxon>Bacillariophyta</taxon>
        <taxon>Coscinodiscophyceae</taxon>
        <taxon>Thalassiosirophycidae</taxon>
        <taxon>Stephanodiscales</taxon>
        <taxon>Stephanodiscaceae</taxon>
        <taxon>Discostella</taxon>
    </lineage>
</organism>
<evidence type="ECO:0008006" key="12">
    <source>
        <dbReference type="Google" id="ProtNLM"/>
    </source>
</evidence>
<keyword evidence="7 8" id="KW-0472">Membrane</keyword>
<dbReference type="PANTHER" id="PTHR45667">
    <property type="entry name" value="S-ADENOSYLMETHIONINE MITOCHONDRIAL CARRIER PROTEIN"/>
    <property type="match status" value="1"/>
</dbReference>
<dbReference type="InterPro" id="IPR002067">
    <property type="entry name" value="MCP"/>
</dbReference>
<keyword evidence="5" id="KW-0677">Repeat</keyword>
<feature type="repeat" description="Solcar" evidence="8">
    <location>
        <begin position="234"/>
        <end position="322"/>
    </location>
</feature>
<dbReference type="Pfam" id="PF00153">
    <property type="entry name" value="Mito_carr"/>
    <property type="match status" value="2"/>
</dbReference>
<keyword evidence="6" id="KW-1133">Transmembrane helix</keyword>
<comment type="caution">
    <text evidence="10">The sequence shown here is derived from an EMBL/GenBank/DDBJ whole genome shotgun (WGS) entry which is preliminary data.</text>
</comment>
<dbReference type="AlphaFoldDB" id="A0ABD3N9V6"/>
<dbReference type="GO" id="GO:0016020">
    <property type="term" value="C:membrane"/>
    <property type="evidence" value="ECO:0007669"/>
    <property type="project" value="UniProtKB-SubCell"/>
</dbReference>
<comment type="similarity">
    <text evidence="2 9">Belongs to the mitochondrial carrier (TC 2.A.29) family.</text>
</comment>
<dbReference type="SUPFAM" id="SSF103506">
    <property type="entry name" value="Mitochondrial carrier"/>
    <property type="match status" value="1"/>
</dbReference>
<keyword evidence="3 9" id="KW-0813">Transport</keyword>
<evidence type="ECO:0000313" key="10">
    <source>
        <dbReference type="EMBL" id="KAL3772424.1"/>
    </source>
</evidence>
<feature type="repeat" description="Solcar" evidence="8">
    <location>
        <begin position="135"/>
        <end position="217"/>
    </location>
</feature>
<evidence type="ECO:0000256" key="7">
    <source>
        <dbReference type="ARBA" id="ARBA00023136"/>
    </source>
</evidence>
<evidence type="ECO:0000256" key="2">
    <source>
        <dbReference type="ARBA" id="ARBA00006375"/>
    </source>
</evidence>
<dbReference type="PROSITE" id="PS50920">
    <property type="entry name" value="SOLCAR"/>
    <property type="match status" value="2"/>
</dbReference>
<evidence type="ECO:0000256" key="9">
    <source>
        <dbReference type="RuleBase" id="RU000488"/>
    </source>
</evidence>
<dbReference type="InterPro" id="IPR018108">
    <property type="entry name" value="MCP_transmembrane"/>
</dbReference>
<sequence length="331" mass="35938">MALITKLLVGRWLLLGLIFTTFTKCRGGSIQLNLSSRVNNDASSENAHHAIIPRGGRRASSLPAWSTKVIAGGSSRAVAQAMLYPVDALRTLAQTRDGRTLRDVGAQVLLKGCLQTSSFALFTGALLFGIFEVVNPHYGPLVASACCAAGSCLSSVPQEVIKQRIVTGVYSSFRDAATQIWKTEGILGFYSGWRPTMSRNVPFAVTTFTSREVIRERILKRKQQHTNNDHLATLTTTENIGIGIASALIATIVTQPMDVIKTRMMTQAASKALPYANALDCATSIVRTEGWRKLYSGFGQRSVFMCGLWGITFGLEPMVSNFLEGSKKQSP</sequence>
<protein>
    <recommendedName>
        <fullName evidence="12">Mitochondrial carrier protein</fullName>
    </recommendedName>
</protein>
<evidence type="ECO:0000256" key="6">
    <source>
        <dbReference type="ARBA" id="ARBA00022989"/>
    </source>
</evidence>
<dbReference type="EMBL" id="JALLBG020000011">
    <property type="protein sequence ID" value="KAL3772424.1"/>
    <property type="molecule type" value="Genomic_DNA"/>
</dbReference>
<dbReference type="Proteomes" id="UP001530293">
    <property type="component" value="Unassembled WGS sequence"/>
</dbReference>
<accession>A0ABD3N9V6</accession>